<dbReference type="Gene3D" id="2.100.10.20">
    <property type="entry name" value="Vitelline membrane outer layer protein I (VOMI)"/>
    <property type="match status" value="1"/>
</dbReference>
<evidence type="ECO:0000313" key="2">
    <source>
        <dbReference type="EMBL" id="CAL4106261.1"/>
    </source>
</evidence>
<dbReference type="Proteomes" id="UP001497623">
    <property type="component" value="Unassembled WGS sequence"/>
</dbReference>
<dbReference type="PANTHER" id="PTHR18841">
    <property type="entry name" value="VITELLINE MEMBRANE OUTER LAYER PROTEIN I-RELATED"/>
    <property type="match status" value="1"/>
</dbReference>
<dbReference type="SUPFAM" id="SSF51092">
    <property type="entry name" value="Vitelline membrane outer protein-I (VMO-I)"/>
    <property type="match status" value="1"/>
</dbReference>
<protein>
    <recommendedName>
        <fullName evidence="4">Vitelline membrane outer layer protein 1 homolog</fullName>
    </recommendedName>
</protein>
<evidence type="ECO:0008006" key="4">
    <source>
        <dbReference type="Google" id="ProtNLM"/>
    </source>
</evidence>
<feature type="chain" id="PRO_5043461125" description="Vitelline membrane outer layer protein 1 homolog" evidence="1">
    <location>
        <begin position="24"/>
        <end position="216"/>
    </location>
</feature>
<accession>A0AAV2R0Z0</accession>
<dbReference type="Pfam" id="PF03762">
    <property type="entry name" value="VOMI"/>
    <property type="match status" value="1"/>
</dbReference>
<name>A0AAV2R0Z0_MEGNR</name>
<dbReference type="InterPro" id="IPR036706">
    <property type="entry name" value="VOMI_sf"/>
</dbReference>
<evidence type="ECO:0000256" key="1">
    <source>
        <dbReference type="SAM" id="SignalP"/>
    </source>
</evidence>
<evidence type="ECO:0000313" key="3">
    <source>
        <dbReference type="Proteomes" id="UP001497623"/>
    </source>
</evidence>
<comment type="caution">
    <text evidence="2">The sequence shown here is derived from an EMBL/GenBank/DDBJ whole genome shotgun (WGS) entry which is preliminary data.</text>
</comment>
<organism evidence="2 3">
    <name type="scientific">Meganyctiphanes norvegica</name>
    <name type="common">Northern krill</name>
    <name type="synonym">Thysanopoda norvegica</name>
    <dbReference type="NCBI Taxonomy" id="48144"/>
    <lineage>
        <taxon>Eukaryota</taxon>
        <taxon>Metazoa</taxon>
        <taxon>Ecdysozoa</taxon>
        <taxon>Arthropoda</taxon>
        <taxon>Crustacea</taxon>
        <taxon>Multicrustacea</taxon>
        <taxon>Malacostraca</taxon>
        <taxon>Eumalacostraca</taxon>
        <taxon>Eucarida</taxon>
        <taxon>Euphausiacea</taxon>
        <taxon>Euphausiidae</taxon>
        <taxon>Meganyctiphanes</taxon>
    </lineage>
</organism>
<sequence length="216" mass="24602">MLPWWKLAAIIVTALIEVHSSDAEVKYIPLAVDWAMNWGAWGETEYCPEGAFAYAFRIKVEATAAKDDTALNGIELFCRFPSDIGQDGAMPRKNAWEATINSSTQKWGYWRGKRECREGYLTGLRLKSERNRGLYIDDTAANELEMQCNWSGKGKLKGGGTHWGKFSSWETCPKGWAICGIQTQVEPHMDYIYDDTALNNVRMFCCDLGPNYYIYY</sequence>
<gene>
    <name evidence="2" type="ORF">MNOR_LOCUS18296</name>
</gene>
<dbReference type="EMBL" id="CAXKWB010013006">
    <property type="protein sequence ID" value="CAL4106261.1"/>
    <property type="molecule type" value="Genomic_DNA"/>
</dbReference>
<keyword evidence="1" id="KW-0732">Signal</keyword>
<keyword evidence="3" id="KW-1185">Reference proteome</keyword>
<dbReference type="GO" id="GO:0005615">
    <property type="term" value="C:extracellular space"/>
    <property type="evidence" value="ECO:0007669"/>
    <property type="project" value="TreeGrafter"/>
</dbReference>
<dbReference type="AlphaFoldDB" id="A0AAV2R0Z0"/>
<dbReference type="PANTHER" id="PTHR18841:SF0">
    <property type="entry name" value="VITELLINE MEMBRANE OUTER LAYER 1 HOMOLOG A-RELATED"/>
    <property type="match status" value="1"/>
</dbReference>
<dbReference type="InterPro" id="IPR005515">
    <property type="entry name" value="VOMI"/>
</dbReference>
<reference evidence="2 3" key="1">
    <citation type="submission" date="2024-05" db="EMBL/GenBank/DDBJ databases">
        <authorList>
            <person name="Wallberg A."/>
        </authorList>
    </citation>
    <scope>NUCLEOTIDE SEQUENCE [LARGE SCALE GENOMIC DNA]</scope>
</reference>
<proteinExistence type="predicted"/>
<feature type="signal peptide" evidence="1">
    <location>
        <begin position="1"/>
        <end position="23"/>
    </location>
</feature>